<evidence type="ECO:0000313" key="2">
    <source>
        <dbReference type="Proteomes" id="UP001461498"/>
    </source>
</evidence>
<keyword evidence="2" id="KW-1185">Reference proteome</keyword>
<reference evidence="1 2" key="1">
    <citation type="submission" date="2022-12" db="EMBL/GenBank/DDBJ databases">
        <title>Chromosome-level genome assembly of true bugs.</title>
        <authorList>
            <person name="Ma L."/>
            <person name="Li H."/>
        </authorList>
    </citation>
    <scope>NUCLEOTIDE SEQUENCE [LARGE SCALE GENOMIC DNA]</scope>
    <source>
        <strain evidence="1">Lab_2022b</strain>
    </source>
</reference>
<protein>
    <submittedName>
        <fullName evidence="1">Uncharacterized protein</fullName>
    </submittedName>
</protein>
<dbReference type="Proteomes" id="UP001461498">
    <property type="component" value="Unassembled WGS sequence"/>
</dbReference>
<dbReference type="AlphaFoldDB" id="A0AAW1CEN8"/>
<proteinExistence type="predicted"/>
<gene>
    <name evidence="1" type="ORF">O3M35_013313</name>
</gene>
<dbReference type="EMBL" id="JAPXFL010000086">
    <property type="protein sequence ID" value="KAK9496381.1"/>
    <property type="molecule type" value="Genomic_DNA"/>
</dbReference>
<comment type="caution">
    <text evidence="1">The sequence shown here is derived from an EMBL/GenBank/DDBJ whole genome shotgun (WGS) entry which is preliminary data.</text>
</comment>
<evidence type="ECO:0000313" key="1">
    <source>
        <dbReference type="EMBL" id="KAK9496381.1"/>
    </source>
</evidence>
<organism evidence="1 2">
    <name type="scientific">Rhynocoris fuscipes</name>
    <dbReference type="NCBI Taxonomy" id="488301"/>
    <lineage>
        <taxon>Eukaryota</taxon>
        <taxon>Metazoa</taxon>
        <taxon>Ecdysozoa</taxon>
        <taxon>Arthropoda</taxon>
        <taxon>Hexapoda</taxon>
        <taxon>Insecta</taxon>
        <taxon>Pterygota</taxon>
        <taxon>Neoptera</taxon>
        <taxon>Paraneoptera</taxon>
        <taxon>Hemiptera</taxon>
        <taxon>Heteroptera</taxon>
        <taxon>Panheteroptera</taxon>
        <taxon>Cimicomorpha</taxon>
        <taxon>Reduviidae</taxon>
        <taxon>Harpactorinae</taxon>
        <taxon>Harpactorini</taxon>
        <taxon>Rhynocoris</taxon>
    </lineage>
</organism>
<accession>A0AAW1CEN8</accession>
<name>A0AAW1CEN8_9HEMI</name>
<sequence>MYVLSPSGLFNELNNVNRFTPTTRTTTSATVPRKNNISISNNADNTDTNANKRSKVTIHDKSCMTVTPMFGCAACSIPIHLLTEQHNSMASKLLLSSCSSVTSALNLQEAANGSGGSNTTKVAFNSSNYSNISECANTNTQDDFALRLSQQLLRRANKEFK</sequence>